<dbReference type="GO" id="GO:0004867">
    <property type="term" value="F:serine-type endopeptidase inhibitor activity"/>
    <property type="evidence" value="ECO:0007669"/>
    <property type="project" value="InterPro"/>
</dbReference>
<feature type="chain" id="PRO_5002894917" evidence="2">
    <location>
        <begin position="26"/>
        <end position="402"/>
    </location>
</feature>
<comment type="similarity">
    <text evidence="1">Belongs to the serpin family.</text>
</comment>
<organism evidence="4 5">
    <name type="scientific">Pedosphaera parvula (strain Ellin514)</name>
    <dbReference type="NCBI Taxonomy" id="320771"/>
    <lineage>
        <taxon>Bacteria</taxon>
        <taxon>Pseudomonadati</taxon>
        <taxon>Verrucomicrobiota</taxon>
        <taxon>Pedosphaerae</taxon>
        <taxon>Pedosphaerales</taxon>
        <taxon>Pedosphaeraceae</taxon>
        <taxon>Pedosphaera</taxon>
    </lineage>
</organism>
<protein>
    <submittedName>
        <fullName evidence="4">Proteinase inhibitor I4 serpin</fullName>
    </submittedName>
</protein>
<evidence type="ECO:0000256" key="2">
    <source>
        <dbReference type="SAM" id="SignalP"/>
    </source>
</evidence>
<feature type="domain" description="Serpin" evidence="3">
    <location>
        <begin position="43"/>
        <end position="400"/>
    </location>
</feature>
<dbReference type="InterPro" id="IPR000215">
    <property type="entry name" value="Serpin_fam"/>
</dbReference>
<dbReference type="Gene3D" id="2.30.39.10">
    <property type="entry name" value="Alpha-1-antitrypsin, domain 1"/>
    <property type="match status" value="1"/>
</dbReference>
<dbReference type="InterPro" id="IPR023795">
    <property type="entry name" value="Serpin_CS"/>
</dbReference>
<evidence type="ECO:0000313" key="5">
    <source>
        <dbReference type="Proteomes" id="UP000003688"/>
    </source>
</evidence>
<proteinExistence type="inferred from homology"/>
<dbReference type="PANTHER" id="PTHR11461:SF342">
    <property type="entry name" value="SERINE PROTEASE INHIBITOR 28DC"/>
    <property type="match status" value="1"/>
</dbReference>
<evidence type="ECO:0000313" key="4">
    <source>
        <dbReference type="EMBL" id="EEF59281.1"/>
    </source>
</evidence>
<dbReference type="PANTHER" id="PTHR11461">
    <property type="entry name" value="SERINE PROTEASE INHIBITOR, SERPIN"/>
    <property type="match status" value="1"/>
</dbReference>
<dbReference type="Pfam" id="PF00079">
    <property type="entry name" value="Serpin"/>
    <property type="match status" value="1"/>
</dbReference>
<comment type="caution">
    <text evidence="4">The sequence shown here is derived from an EMBL/GenBank/DDBJ whole genome shotgun (WGS) entry which is preliminary data.</text>
</comment>
<dbReference type="MEROPS" id="I04.089"/>
<dbReference type="CDD" id="cd19590">
    <property type="entry name" value="serpin_thermopin-like"/>
    <property type="match status" value="1"/>
</dbReference>
<dbReference type="Proteomes" id="UP000003688">
    <property type="component" value="Unassembled WGS sequence"/>
</dbReference>
<evidence type="ECO:0000256" key="1">
    <source>
        <dbReference type="RuleBase" id="RU000411"/>
    </source>
</evidence>
<gene>
    <name evidence="4" type="ORF">Cflav_PD2132</name>
</gene>
<dbReference type="InterPro" id="IPR042178">
    <property type="entry name" value="Serpin_sf_1"/>
</dbReference>
<dbReference type="SUPFAM" id="SSF56574">
    <property type="entry name" value="Serpins"/>
    <property type="match status" value="1"/>
</dbReference>
<dbReference type="InterPro" id="IPR036186">
    <property type="entry name" value="Serpin_sf"/>
</dbReference>
<dbReference type="InterPro" id="IPR042185">
    <property type="entry name" value="Serpin_sf_2"/>
</dbReference>
<dbReference type="FunFam" id="3.30.497.10:FF:000001">
    <property type="entry name" value="Serine protease inhibitor"/>
    <property type="match status" value="1"/>
</dbReference>
<dbReference type="InterPro" id="IPR023796">
    <property type="entry name" value="Serpin_dom"/>
</dbReference>
<feature type="signal peptide" evidence="2">
    <location>
        <begin position="1"/>
        <end position="25"/>
    </location>
</feature>
<name>B9XLN3_PEDPL</name>
<dbReference type="GO" id="GO:0005615">
    <property type="term" value="C:extracellular space"/>
    <property type="evidence" value="ECO:0007669"/>
    <property type="project" value="InterPro"/>
</dbReference>
<keyword evidence="5" id="KW-1185">Reference proteome</keyword>
<dbReference type="AlphaFoldDB" id="B9XLN3"/>
<sequence precursor="true">MSMYKNLTLLGILTGVMFASVPVKSETTNAIPELVQENNAFALELYGKLKSKEGNLFFSPYSVSTCLGMAYAGARGETEKQMAKTLHFSTNQAALHTGFGELQKELNKKPGVTLKVANALLAQKGMPFSKEFLDCLNKTYQADAMRFDFGTQAQLASDELNGWVAKKTEGRIQTILQPEALDRAVALVLVNAVYFKGAWATPFSKEVTMPNPFYFGKKGSVTAQMMYQQEHFDYYENPKLKALKLPYAGRKLSMVILLPSARDGLPDLESFITTQSLSSWISQMHDQEVAIQLPKFKMDEEFDLNSTLGEMGLHDAFCSKADFRGMMSSGELHLSKVLHKSFVEVNETETEAAAVTMAGVAFGNTGKPGPKGFFADHPFLFVIRDNGTGSILFMGRVMDPMK</sequence>
<dbReference type="STRING" id="320771.Cflav_PD2132"/>
<keyword evidence="2" id="KW-0732">Signal</keyword>
<reference evidence="4 5" key="1">
    <citation type="journal article" date="2011" name="J. Bacteriol.">
        <title>Genome sequence of 'Pedosphaera parvula' Ellin514, an aerobic Verrucomicrobial isolate from pasture soil.</title>
        <authorList>
            <person name="Kant R."/>
            <person name="van Passel M.W."/>
            <person name="Sangwan P."/>
            <person name="Palva A."/>
            <person name="Lucas S."/>
            <person name="Copeland A."/>
            <person name="Lapidus A."/>
            <person name="Glavina Del Rio T."/>
            <person name="Dalin E."/>
            <person name="Tice H."/>
            <person name="Bruce D."/>
            <person name="Goodwin L."/>
            <person name="Pitluck S."/>
            <person name="Chertkov O."/>
            <person name="Larimer F.W."/>
            <person name="Land M.L."/>
            <person name="Hauser L."/>
            <person name="Brettin T.S."/>
            <person name="Detter J.C."/>
            <person name="Han S."/>
            <person name="de Vos W.M."/>
            <person name="Janssen P.H."/>
            <person name="Smidt H."/>
        </authorList>
    </citation>
    <scope>NUCLEOTIDE SEQUENCE [LARGE SCALE GENOMIC DNA]</scope>
    <source>
        <strain evidence="4 5">Ellin514</strain>
    </source>
</reference>
<dbReference type="EMBL" id="ABOX02000030">
    <property type="protein sequence ID" value="EEF59281.1"/>
    <property type="molecule type" value="Genomic_DNA"/>
</dbReference>
<evidence type="ECO:0000259" key="3">
    <source>
        <dbReference type="SMART" id="SM00093"/>
    </source>
</evidence>
<dbReference type="PROSITE" id="PS00284">
    <property type="entry name" value="SERPIN"/>
    <property type="match status" value="1"/>
</dbReference>
<dbReference type="Gene3D" id="3.30.497.10">
    <property type="entry name" value="Antithrombin, subunit I, domain 2"/>
    <property type="match status" value="1"/>
</dbReference>
<dbReference type="SMART" id="SM00093">
    <property type="entry name" value="SERPIN"/>
    <property type="match status" value="1"/>
</dbReference>
<accession>B9XLN3</accession>